<comment type="function">
    <text evidence="1">Activation of pyruvate formate-lyase 1 under anaerobic conditions by generation of an organic free radical, using S-adenosylmethionine and reduced flavodoxin as cosubstrates to produce 5'-deoxy-adenosine.</text>
</comment>
<evidence type="ECO:0000256" key="9">
    <source>
        <dbReference type="ARBA" id="ARBA00023014"/>
    </source>
</evidence>
<keyword evidence="3 10" id="KW-0004">4Fe-4S</keyword>
<dbReference type="GO" id="GO:0016829">
    <property type="term" value="F:lyase activity"/>
    <property type="evidence" value="ECO:0007669"/>
    <property type="project" value="UniProtKB-KW"/>
</dbReference>
<dbReference type="InterPro" id="IPR034457">
    <property type="entry name" value="Organic_radical-activating"/>
</dbReference>
<comment type="function">
    <text evidence="10">Activation of pyruvate formate-lyase under anaerobic conditions by generation of an organic free radical, using S-adenosylmethionine and reduced flavodoxin as cosubstrates to produce 5'-deoxy-adenosine.</text>
</comment>
<evidence type="ECO:0000256" key="7">
    <source>
        <dbReference type="ARBA" id="ARBA00023002"/>
    </source>
</evidence>
<keyword evidence="12" id="KW-0456">Lyase</keyword>
<keyword evidence="8 10" id="KW-0408">Iron</keyword>
<dbReference type="PROSITE" id="PS51918">
    <property type="entry name" value="RADICAL_SAM"/>
    <property type="match status" value="1"/>
</dbReference>
<comment type="similarity">
    <text evidence="2 10">Belongs to the organic radical-activating enzymes family.</text>
</comment>
<evidence type="ECO:0000256" key="3">
    <source>
        <dbReference type="ARBA" id="ARBA00022485"/>
    </source>
</evidence>
<dbReference type="InterPro" id="IPR058240">
    <property type="entry name" value="rSAM_sf"/>
</dbReference>
<dbReference type="SFLD" id="SFLDS00029">
    <property type="entry name" value="Radical_SAM"/>
    <property type="match status" value="1"/>
</dbReference>
<keyword evidence="10" id="KW-0963">Cytoplasm</keyword>
<keyword evidence="4" id="KW-0119">Carbohydrate metabolism</keyword>
<dbReference type="Pfam" id="PF04055">
    <property type="entry name" value="Radical_SAM"/>
    <property type="match status" value="1"/>
</dbReference>
<evidence type="ECO:0000256" key="8">
    <source>
        <dbReference type="ARBA" id="ARBA00023004"/>
    </source>
</evidence>
<evidence type="ECO:0000259" key="11">
    <source>
        <dbReference type="PROSITE" id="PS51918"/>
    </source>
</evidence>
<evidence type="ECO:0000256" key="4">
    <source>
        <dbReference type="ARBA" id="ARBA00022526"/>
    </source>
</evidence>
<protein>
    <recommendedName>
        <fullName evidence="10">Pyruvate formate-lyase-activating enzyme</fullName>
        <ecNumber evidence="10">1.97.1.4</ecNumber>
    </recommendedName>
</protein>
<evidence type="ECO:0000256" key="1">
    <source>
        <dbReference type="ARBA" id="ARBA00002918"/>
    </source>
</evidence>
<dbReference type="GO" id="GO:0005737">
    <property type="term" value="C:cytoplasm"/>
    <property type="evidence" value="ECO:0007669"/>
    <property type="project" value="UniProtKB-SubCell"/>
</dbReference>
<dbReference type="InterPro" id="IPR007197">
    <property type="entry name" value="rSAM"/>
</dbReference>
<dbReference type="PANTHER" id="PTHR30352:SF5">
    <property type="entry name" value="PYRUVATE FORMATE-LYASE 1-ACTIVATING ENZYME"/>
    <property type="match status" value="1"/>
</dbReference>
<dbReference type="EMBL" id="QAYG01000014">
    <property type="protein sequence ID" value="PTW54321.1"/>
    <property type="molecule type" value="Genomic_DNA"/>
</dbReference>
<keyword evidence="4" id="KW-0313">Glucose metabolism</keyword>
<evidence type="ECO:0000256" key="2">
    <source>
        <dbReference type="ARBA" id="ARBA00009777"/>
    </source>
</evidence>
<accession>A0A2T5USA1</accession>
<dbReference type="SFLD" id="SFLDG01066">
    <property type="entry name" value="organic_radical-activating_enz"/>
    <property type="match status" value="1"/>
</dbReference>
<dbReference type="RefSeq" id="WP_210203650.1">
    <property type="nucleotide sequence ID" value="NZ_QAYG01000014.1"/>
</dbReference>
<dbReference type="CDD" id="cd01335">
    <property type="entry name" value="Radical_SAM"/>
    <property type="match status" value="1"/>
</dbReference>
<keyword evidence="6 10" id="KW-0479">Metal-binding</keyword>
<dbReference type="GO" id="GO:0006006">
    <property type="term" value="P:glucose metabolic process"/>
    <property type="evidence" value="ECO:0007669"/>
    <property type="project" value="UniProtKB-KW"/>
</dbReference>
<evidence type="ECO:0000313" key="13">
    <source>
        <dbReference type="Proteomes" id="UP000244081"/>
    </source>
</evidence>
<comment type="cofactor">
    <cofactor evidence="10">
        <name>[4Fe-4S] cluster</name>
        <dbReference type="ChEBI" id="CHEBI:49883"/>
    </cofactor>
    <text evidence="10">Binds 1 [4Fe-4S] cluster. The cluster is coordinated with 3 cysteines and an exchangeable S-adenosyl-L-methionine.</text>
</comment>
<dbReference type="GO" id="GO:0046872">
    <property type="term" value="F:metal ion binding"/>
    <property type="evidence" value="ECO:0007669"/>
    <property type="project" value="UniProtKB-UniRule"/>
</dbReference>
<evidence type="ECO:0000313" key="12">
    <source>
        <dbReference type="EMBL" id="PTW54321.1"/>
    </source>
</evidence>
<evidence type="ECO:0000256" key="10">
    <source>
        <dbReference type="RuleBase" id="RU362053"/>
    </source>
</evidence>
<comment type="caution">
    <text evidence="12">The sequence shown here is derived from an EMBL/GenBank/DDBJ whole genome shotgun (WGS) entry which is preliminary data.</text>
</comment>
<dbReference type="SUPFAM" id="SSF102114">
    <property type="entry name" value="Radical SAM enzymes"/>
    <property type="match status" value="1"/>
</dbReference>
<dbReference type="Proteomes" id="UP000244081">
    <property type="component" value="Unassembled WGS sequence"/>
</dbReference>
<reference evidence="12 13" key="1">
    <citation type="submission" date="2018-04" db="EMBL/GenBank/DDBJ databases">
        <title>Genomic Encyclopedia of Archaeal and Bacterial Type Strains, Phase II (KMG-II): from individual species to whole genera.</title>
        <authorList>
            <person name="Goeker M."/>
        </authorList>
    </citation>
    <scope>NUCLEOTIDE SEQUENCE [LARGE SCALE GENOMIC DNA]</scope>
    <source>
        <strain evidence="12 13">DSM 23382</strain>
    </source>
</reference>
<name>A0A2T5USA1_9HYPH</name>
<dbReference type="Gene3D" id="3.20.20.70">
    <property type="entry name" value="Aldolase class I"/>
    <property type="match status" value="1"/>
</dbReference>
<dbReference type="AlphaFoldDB" id="A0A2T5USA1"/>
<keyword evidence="13" id="KW-1185">Reference proteome</keyword>
<dbReference type="PROSITE" id="PS01087">
    <property type="entry name" value="RADICAL_ACTIVATING"/>
    <property type="match status" value="1"/>
</dbReference>
<organism evidence="12 13">
    <name type="scientific">Breoghania corrubedonensis</name>
    <dbReference type="NCBI Taxonomy" id="665038"/>
    <lineage>
        <taxon>Bacteria</taxon>
        <taxon>Pseudomonadati</taxon>
        <taxon>Pseudomonadota</taxon>
        <taxon>Alphaproteobacteria</taxon>
        <taxon>Hyphomicrobiales</taxon>
        <taxon>Stappiaceae</taxon>
        <taxon>Breoghania</taxon>
    </lineage>
</organism>
<keyword evidence="5 10" id="KW-0949">S-adenosyl-L-methionine</keyword>
<dbReference type="InterPro" id="IPR001989">
    <property type="entry name" value="Radical_activat_CS"/>
</dbReference>
<proteinExistence type="inferred from homology"/>
<dbReference type="GO" id="GO:0051539">
    <property type="term" value="F:4 iron, 4 sulfur cluster binding"/>
    <property type="evidence" value="ECO:0007669"/>
    <property type="project" value="UniProtKB-UniRule"/>
</dbReference>
<keyword evidence="7 10" id="KW-0560">Oxidoreductase</keyword>
<evidence type="ECO:0000256" key="5">
    <source>
        <dbReference type="ARBA" id="ARBA00022691"/>
    </source>
</evidence>
<dbReference type="PANTHER" id="PTHR30352">
    <property type="entry name" value="PYRUVATE FORMATE-LYASE-ACTIVATING ENZYME"/>
    <property type="match status" value="1"/>
</dbReference>
<dbReference type="NCBIfam" id="TIGR02493">
    <property type="entry name" value="PFLA"/>
    <property type="match status" value="1"/>
</dbReference>
<sequence length="260" mass="28943">MTTSIHTPHPVAGVHRAADHGFLHSVETGGAVDGPGMRFVFFMAGCLFRCLYCHNPDTWKLHNGRRVDVDAMLSELKPYVGFLKFAGGVTFSGGEPLMQATFVGRVMERIKADLDLHIALDTQGFLHASLDDAWFDPVDLVLLDIKHIDPVRYERLTAQPLQPTLDFAERLVQLGKPTWIRYVLVPGLTDDADDVAKMADFVSGLGKIVERVEVLPFHQMGASKWSELNMSYELTDTPTPTNEDTEAARDIFRSRGLFTA</sequence>
<dbReference type="InterPro" id="IPR012838">
    <property type="entry name" value="PFL1_activating"/>
</dbReference>
<dbReference type="GO" id="GO:0043365">
    <property type="term" value="F:[formate-C-acetyltransferase]-activating enzyme activity"/>
    <property type="evidence" value="ECO:0007669"/>
    <property type="project" value="UniProtKB-UniRule"/>
</dbReference>
<gene>
    <name evidence="12" type="ORF">C8N35_1142</name>
</gene>
<feature type="domain" description="Radical SAM core" evidence="11">
    <location>
        <begin position="32"/>
        <end position="255"/>
    </location>
</feature>
<dbReference type="EC" id="1.97.1.4" evidence="10"/>
<keyword evidence="12" id="KW-0670">Pyruvate</keyword>
<comment type="catalytic activity">
    <reaction evidence="10">
        <text>glycyl-[formate C-acetyltransferase] + reduced [flavodoxin] + S-adenosyl-L-methionine = glycin-2-yl radical-[formate C-acetyltransferase] + semiquinone [flavodoxin] + 5'-deoxyadenosine + L-methionine + H(+)</text>
        <dbReference type="Rhea" id="RHEA:19225"/>
        <dbReference type="Rhea" id="RHEA-COMP:10622"/>
        <dbReference type="Rhea" id="RHEA-COMP:12190"/>
        <dbReference type="Rhea" id="RHEA-COMP:12191"/>
        <dbReference type="Rhea" id="RHEA-COMP:14480"/>
        <dbReference type="ChEBI" id="CHEBI:15378"/>
        <dbReference type="ChEBI" id="CHEBI:17319"/>
        <dbReference type="ChEBI" id="CHEBI:29947"/>
        <dbReference type="ChEBI" id="CHEBI:32722"/>
        <dbReference type="ChEBI" id="CHEBI:57618"/>
        <dbReference type="ChEBI" id="CHEBI:57844"/>
        <dbReference type="ChEBI" id="CHEBI:59789"/>
        <dbReference type="ChEBI" id="CHEBI:140311"/>
        <dbReference type="EC" id="1.97.1.4"/>
    </reaction>
</comment>
<keyword evidence="9 10" id="KW-0411">Iron-sulfur</keyword>
<comment type="subcellular location">
    <subcellularLocation>
        <location evidence="10">Cytoplasm</location>
    </subcellularLocation>
</comment>
<evidence type="ECO:0000256" key="6">
    <source>
        <dbReference type="ARBA" id="ARBA00022723"/>
    </source>
</evidence>
<dbReference type="InterPro" id="IPR013785">
    <property type="entry name" value="Aldolase_TIM"/>
</dbReference>